<gene>
    <name evidence="6" type="ORF">L203_106258</name>
</gene>
<dbReference type="PANTHER" id="PTHR12696">
    <property type="entry name" value="TIP120"/>
    <property type="match status" value="1"/>
</dbReference>
<proteinExistence type="inferred from homology"/>
<sequence length="1260" mass="138001">MSTIPLSSQLPSLQQKMRSIDPDYRIMALVDLNKDLTKILNPPSSVRRLEPNYTDEYTENELVEDVVRLLADSNGEVKSAAVSCISLMVKKPRPQSLTKIIQCLLNDISSTDDEKRDTSCLALKNVVLEMPADAKQVTKDIETIVTRLFTLFDDQVHPQIASELLQILTDLFNRFPSIIASSASIQSTAISSLSAILSGARTNIQNRAIPTLSSLIASNPSLLDIKLQNEILNGIKKSCENARVWMGVITSLARGRNVASIGSLIVNNGLAESIIDQACNPEDALTTEAALTALEAIVLRCPKEISPHILRISQQALELVKYDPNYVELGDDDDVDMGSEDGIDDDEYGDADYSDEDDDSWKVRRSSAKLLLALISTRPDFLSDFYRMGALLLITRFSEREESVRLEVLAAFGALLRQTISVRAAAEIASGARNKRKRSEGIMDEDYTSDDGPIIALRQYLPQLTKSTLTQISSKSVATRQQSFVLFRQVVTALSGGLEESVDPICIAAASALRTVDSATSSSLAIATLSFLSKFFLNHSARTYATHLKELVPAIVRCMKAKFQRITLEAFETASALAQSIRSVRFASTPMPDELVGPIQQIFVTTISILGDNSMDGDVREKALATLGNIFVNAGDLFVSSFSTSLPLITNRLLVQSSAFTSIYVIGQLASSSLCSGPEFESWLLEVLPQVVVAFRRTKRSASSNSEFVTLSSIINRIGENLPVDIAENLVVELSPIAQTPTALQTAALILTYQPAVQPAIESRLYPMILNAVKASLGSLVHPFATFFGAYASALHSTQDVITLVQDLIGSLESVNKAVLPDITNGGTGAWVTISKCVGGIARCTGKAAGDILAIFENIMQTNHANVVDVYLALLCIGEIGCIIDLSSNSLLFDTILEYFKSDSEQIGSAAAFAAGSLAVGSPEVFLPVIIKRIENPRNESDRLLFLHSIKEVILHSPITQLETLANSVWDPLFASTRASTDIDDTGDDGIRNVTAACIGKLTIAAPNKCLPQLQELLHGSPFDRALVIAAIRYTFTDTSSGYDELITPIIVDFLSLMQDKNLIVRRLSLASLNAAIQNKPHLIIDKLGFLQPLLYQETYVRKELQREVAMGPWKVIEDDGLENRKTAYETMYTLLGTCFIKIDLPVFTARVLDSLSDVNEVKVLGLMLLLRLGQLSPESVIPRLEEVVDNLKAIMKDVEVKDDTIKQDLERKAEMQRSTLRAIVPLYKSSSPQQAPAFHQFVESLLATEKWKEFRDYQA</sequence>
<feature type="region of interest" description="Disordered" evidence="4">
    <location>
        <begin position="330"/>
        <end position="358"/>
    </location>
</feature>
<reference evidence="6" key="3">
    <citation type="submission" date="2024-01" db="EMBL/GenBank/DDBJ databases">
        <authorList>
            <person name="Coelho M.A."/>
            <person name="David-Palma M."/>
            <person name="Shea T."/>
            <person name="Sun S."/>
            <person name="Cuomo C.A."/>
            <person name="Heitman J."/>
        </authorList>
    </citation>
    <scope>NUCLEOTIDE SEQUENCE</scope>
    <source>
        <strain evidence="6">CBS 7841</strain>
    </source>
</reference>
<reference evidence="6" key="1">
    <citation type="submission" date="2016-06" db="EMBL/GenBank/DDBJ databases">
        <authorList>
            <person name="Cuomo C."/>
            <person name="Litvintseva A."/>
            <person name="Heitman J."/>
            <person name="Chen Y."/>
            <person name="Sun S."/>
            <person name="Springer D."/>
            <person name="Dromer F."/>
            <person name="Young S."/>
            <person name="Zeng Q."/>
            <person name="Chapman S."/>
            <person name="Gujja S."/>
            <person name="Saif S."/>
            <person name="Birren B."/>
        </authorList>
    </citation>
    <scope>NUCLEOTIDE SEQUENCE</scope>
    <source>
        <strain evidence="6">CBS 7841</strain>
    </source>
</reference>
<dbReference type="Proteomes" id="UP000094043">
    <property type="component" value="Chromosome 8"/>
</dbReference>
<dbReference type="SUPFAM" id="SSF48371">
    <property type="entry name" value="ARM repeat"/>
    <property type="match status" value="1"/>
</dbReference>
<dbReference type="RefSeq" id="XP_066071712.1">
    <property type="nucleotide sequence ID" value="XM_066215615.1"/>
</dbReference>
<dbReference type="InterPro" id="IPR016024">
    <property type="entry name" value="ARM-type_fold"/>
</dbReference>
<evidence type="ECO:0000256" key="3">
    <source>
        <dbReference type="ARBA" id="ARBA00022786"/>
    </source>
</evidence>
<dbReference type="InterPro" id="IPR039852">
    <property type="entry name" value="CAND1/CAND2"/>
</dbReference>
<evidence type="ECO:0000313" key="7">
    <source>
        <dbReference type="Proteomes" id="UP000094043"/>
    </source>
</evidence>
<reference evidence="6" key="2">
    <citation type="journal article" date="2022" name="Elife">
        <title>Obligate sexual reproduction of a homothallic fungus closely related to the Cryptococcus pathogenic species complex.</title>
        <authorList>
            <person name="Passer A.R."/>
            <person name="Clancey S.A."/>
            <person name="Shea T."/>
            <person name="David-Palma M."/>
            <person name="Averette A.F."/>
            <person name="Boekhout T."/>
            <person name="Porcel B.M."/>
            <person name="Nowrousian M."/>
            <person name="Cuomo C.A."/>
            <person name="Sun S."/>
            <person name="Heitman J."/>
            <person name="Coelho M.A."/>
        </authorList>
    </citation>
    <scope>NUCLEOTIDE SEQUENCE</scope>
    <source>
        <strain evidence="6">CBS 7841</strain>
    </source>
</reference>
<dbReference type="KEGG" id="cdep:91090466"/>
<feature type="domain" description="TATA-binding protein interacting (TIP20)" evidence="5">
    <location>
        <begin position="1083"/>
        <end position="1245"/>
    </location>
</feature>
<dbReference type="EMBL" id="CP143791">
    <property type="protein sequence ID" value="WVN91012.1"/>
    <property type="molecule type" value="Genomic_DNA"/>
</dbReference>
<evidence type="ECO:0000256" key="2">
    <source>
        <dbReference type="ARBA" id="ARBA00022737"/>
    </source>
</evidence>
<evidence type="ECO:0000259" key="5">
    <source>
        <dbReference type="Pfam" id="PF08623"/>
    </source>
</evidence>
<protein>
    <recommendedName>
        <fullName evidence="5">TATA-binding protein interacting (TIP20) domain-containing protein</fullName>
    </recommendedName>
</protein>
<name>A0AAJ8JYV3_9TREE</name>
<dbReference type="Pfam" id="PF08623">
    <property type="entry name" value="TIP120"/>
    <property type="match status" value="1"/>
</dbReference>
<keyword evidence="7" id="KW-1185">Reference proteome</keyword>
<dbReference type="GO" id="GO:0010265">
    <property type="term" value="P:SCF complex assembly"/>
    <property type="evidence" value="ECO:0007669"/>
    <property type="project" value="InterPro"/>
</dbReference>
<dbReference type="AlphaFoldDB" id="A0AAJ8JYV3"/>
<keyword evidence="2" id="KW-0677">Repeat</keyword>
<dbReference type="Gene3D" id="1.25.10.10">
    <property type="entry name" value="Leucine-rich Repeat Variant"/>
    <property type="match status" value="1"/>
</dbReference>
<comment type="similarity">
    <text evidence="1">Belongs to the CAND family.</text>
</comment>
<evidence type="ECO:0000256" key="4">
    <source>
        <dbReference type="SAM" id="MobiDB-lite"/>
    </source>
</evidence>
<keyword evidence="3" id="KW-0833">Ubl conjugation pathway</keyword>
<evidence type="ECO:0000313" key="6">
    <source>
        <dbReference type="EMBL" id="WVN91012.1"/>
    </source>
</evidence>
<dbReference type="InterPro" id="IPR013932">
    <property type="entry name" value="TATA-bd_TIP120"/>
</dbReference>
<dbReference type="Pfam" id="PF25782">
    <property type="entry name" value="TPR_CAND1"/>
    <property type="match status" value="1"/>
</dbReference>
<dbReference type="InterPro" id="IPR011989">
    <property type="entry name" value="ARM-like"/>
</dbReference>
<dbReference type="GeneID" id="91090466"/>
<organism evidence="6 7">
    <name type="scientific">Cryptococcus depauperatus CBS 7841</name>
    <dbReference type="NCBI Taxonomy" id="1295531"/>
    <lineage>
        <taxon>Eukaryota</taxon>
        <taxon>Fungi</taxon>
        <taxon>Dikarya</taxon>
        <taxon>Basidiomycota</taxon>
        <taxon>Agaricomycotina</taxon>
        <taxon>Tremellomycetes</taxon>
        <taxon>Tremellales</taxon>
        <taxon>Cryptococcaceae</taxon>
        <taxon>Cryptococcus</taxon>
    </lineage>
</organism>
<accession>A0AAJ8JYV3</accession>
<evidence type="ECO:0000256" key="1">
    <source>
        <dbReference type="ARBA" id="ARBA00007657"/>
    </source>
</evidence>